<reference evidence="7 8" key="1">
    <citation type="journal article" date="2019" name="Int. J. Syst. Evol. Microbiol.">
        <title>The Global Catalogue of Microorganisms (GCM) 10K type strain sequencing project: providing services to taxonomists for standard genome sequencing and annotation.</title>
        <authorList>
            <consortium name="The Broad Institute Genomics Platform"/>
            <consortium name="The Broad Institute Genome Sequencing Center for Infectious Disease"/>
            <person name="Wu L."/>
            <person name="Ma J."/>
        </authorList>
    </citation>
    <scope>NUCLEOTIDE SEQUENCE [LARGE SCALE GENOMIC DNA]</scope>
    <source>
        <strain evidence="7 8">XZYJT29</strain>
    </source>
</reference>
<dbReference type="PROSITE" id="PS50928">
    <property type="entry name" value="ABC_TM1"/>
    <property type="match status" value="1"/>
</dbReference>
<comment type="subcellular location">
    <subcellularLocation>
        <location evidence="5">Cell membrane</location>
        <topology evidence="5">Multi-pass membrane protein</topology>
    </subcellularLocation>
    <subcellularLocation>
        <location evidence="1">Membrane</location>
        <topology evidence="1">Multi-pass membrane protein</topology>
    </subcellularLocation>
</comment>
<feature type="transmembrane region" description="Helical" evidence="5">
    <location>
        <begin position="150"/>
        <end position="170"/>
    </location>
</feature>
<dbReference type="Gene3D" id="1.10.3720.10">
    <property type="entry name" value="MetI-like"/>
    <property type="match status" value="1"/>
</dbReference>
<dbReference type="InterPro" id="IPR000515">
    <property type="entry name" value="MetI-like"/>
</dbReference>
<dbReference type="Pfam" id="PF00528">
    <property type="entry name" value="BPD_transp_1"/>
    <property type="match status" value="1"/>
</dbReference>
<dbReference type="GeneID" id="78821822"/>
<feature type="transmembrane region" description="Helical" evidence="5">
    <location>
        <begin position="103"/>
        <end position="129"/>
    </location>
</feature>
<feature type="transmembrane region" description="Helical" evidence="5">
    <location>
        <begin position="12"/>
        <end position="29"/>
    </location>
</feature>
<dbReference type="EMBL" id="JBHTAS010000001">
    <property type="protein sequence ID" value="MFC7141507.1"/>
    <property type="molecule type" value="Genomic_DNA"/>
</dbReference>
<evidence type="ECO:0000256" key="3">
    <source>
        <dbReference type="ARBA" id="ARBA00022989"/>
    </source>
</evidence>
<dbReference type="Proteomes" id="UP001596432">
    <property type="component" value="Unassembled WGS sequence"/>
</dbReference>
<evidence type="ECO:0000313" key="7">
    <source>
        <dbReference type="EMBL" id="MFC7141507.1"/>
    </source>
</evidence>
<dbReference type="PANTHER" id="PTHR43376">
    <property type="entry name" value="OLIGOPEPTIDE TRANSPORT SYSTEM PERMEASE PROTEIN"/>
    <property type="match status" value="1"/>
</dbReference>
<dbReference type="InterPro" id="IPR035906">
    <property type="entry name" value="MetI-like_sf"/>
</dbReference>
<feature type="transmembrane region" description="Helical" evidence="5">
    <location>
        <begin position="251"/>
        <end position="273"/>
    </location>
</feature>
<feature type="domain" description="ABC transmembrane type-1" evidence="6">
    <location>
        <begin position="101"/>
        <end position="316"/>
    </location>
</feature>
<dbReference type="PANTHER" id="PTHR43376:SF1">
    <property type="entry name" value="OLIGOPEPTIDE TRANSPORT SYSTEM PERMEASE PROTEIN"/>
    <property type="match status" value="1"/>
</dbReference>
<evidence type="ECO:0000256" key="2">
    <source>
        <dbReference type="ARBA" id="ARBA00022692"/>
    </source>
</evidence>
<keyword evidence="3 5" id="KW-1133">Transmembrane helix</keyword>
<gene>
    <name evidence="7" type="ORF">ACFQMA_16920</name>
</gene>
<evidence type="ECO:0000256" key="5">
    <source>
        <dbReference type="RuleBase" id="RU363032"/>
    </source>
</evidence>
<dbReference type="CDD" id="cd06261">
    <property type="entry name" value="TM_PBP2"/>
    <property type="match status" value="1"/>
</dbReference>
<accession>A0ABD5Y238</accession>
<feature type="transmembrane region" description="Helical" evidence="5">
    <location>
        <begin position="190"/>
        <end position="210"/>
    </location>
</feature>
<organism evidence="7 8">
    <name type="scientific">Halosimplex aquaticum</name>
    <dbReference type="NCBI Taxonomy" id="3026162"/>
    <lineage>
        <taxon>Archaea</taxon>
        <taxon>Methanobacteriati</taxon>
        <taxon>Methanobacteriota</taxon>
        <taxon>Stenosarchaea group</taxon>
        <taxon>Halobacteria</taxon>
        <taxon>Halobacteriales</taxon>
        <taxon>Haloarculaceae</taxon>
        <taxon>Halosimplex</taxon>
    </lineage>
</organism>
<dbReference type="SUPFAM" id="SSF161098">
    <property type="entry name" value="MetI-like"/>
    <property type="match status" value="1"/>
</dbReference>
<sequence>MRWITQRILQALITVWAVVSLSFVLVRVMPGGPANTLRVQLQREGLSDRQIARRVEQFLNTQPDRPIYVDYFHYMGNTLTGDLGESMWNNQPVAEIIAQTAPWTIFVLSWATFIGFFVGIVLGALMAYYEGGKLDVGLTSYAMIAGSVPYYIFAIYLILFLAVRWGWFPYTGRQYSGVDPGFHWEFMKGVIHHAALPTLSLVLSGSLASLSMRGNSIRVLGEDYLRVARLRGLSDATIAVQYVARNAVLPLYTGFVISLGSMVGGSVILETLFTYRGMGLTMVNSIDRRDIPTMMGVFMIITICVVVALLVADLTYSKLDPRTGGEQREAF</sequence>
<dbReference type="AlphaFoldDB" id="A0ABD5Y238"/>
<name>A0ABD5Y238_9EURY</name>
<evidence type="ECO:0000256" key="1">
    <source>
        <dbReference type="ARBA" id="ARBA00004141"/>
    </source>
</evidence>
<comment type="caution">
    <text evidence="7">The sequence shown here is derived from an EMBL/GenBank/DDBJ whole genome shotgun (WGS) entry which is preliminary data.</text>
</comment>
<feature type="transmembrane region" description="Helical" evidence="5">
    <location>
        <begin position="293"/>
        <end position="312"/>
    </location>
</feature>
<dbReference type="RefSeq" id="WP_274322588.1">
    <property type="nucleotide sequence ID" value="NZ_CP118158.1"/>
</dbReference>
<proteinExistence type="inferred from homology"/>
<keyword evidence="2 5" id="KW-0812">Transmembrane</keyword>
<keyword evidence="4 5" id="KW-0472">Membrane</keyword>
<comment type="similarity">
    <text evidence="5">Belongs to the binding-protein-dependent transport system permease family.</text>
</comment>
<evidence type="ECO:0000313" key="8">
    <source>
        <dbReference type="Proteomes" id="UP001596432"/>
    </source>
</evidence>
<keyword evidence="5" id="KW-0813">Transport</keyword>
<keyword evidence="8" id="KW-1185">Reference proteome</keyword>
<protein>
    <submittedName>
        <fullName evidence="7">ABC transporter permease</fullName>
    </submittedName>
</protein>
<evidence type="ECO:0000259" key="6">
    <source>
        <dbReference type="PROSITE" id="PS50928"/>
    </source>
</evidence>
<evidence type="ECO:0000256" key="4">
    <source>
        <dbReference type="ARBA" id="ARBA00023136"/>
    </source>
</evidence>
<dbReference type="GO" id="GO:0005886">
    <property type="term" value="C:plasma membrane"/>
    <property type="evidence" value="ECO:0007669"/>
    <property type="project" value="UniProtKB-SubCell"/>
</dbReference>